<dbReference type="Proteomes" id="UP001139125">
    <property type="component" value="Unassembled WGS sequence"/>
</dbReference>
<reference evidence="2" key="1">
    <citation type="submission" date="2022-06" db="EMBL/GenBank/DDBJ databases">
        <title>Gracilimonas sp. CAU 1638 isolated from sea sediment.</title>
        <authorList>
            <person name="Kim W."/>
        </authorList>
    </citation>
    <scope>NUCLEOTIDE SEQUENCE</scope>
    <source>
        <strain evidence="2">CAU 1638</strain>
    </source>
</reference>
<evidence type="ECO:0000313" key="3">
    <source>
        <dbReference type="Proteomes" id="UP001139125"/>
    </source>
</evidence>
<evidence type="ECO:0000256" key="1">
    <source>
        <dbReference type="SAM" id="SignalP"/>
    </source>
</evidence>
<proteinExistence type="predicted"/>
<dbReference type="InterPro" id="IPR023614">
    <property type="entry name" value="Porin_dom_sf"/>
</dbReference>
<evidence type="ECO:0000313" key="2">
    <source>
        <dbReference type="EMBL" id="MCP9290376.1"/>
    </source>
</evidence>
<dbReference type="EMBL" id="JANDBC010000001">
    <property type="protein sequence ID" value="MCP9290376.1"/>
    <property type="molecule type" value="Genomic_DNA"/>
</dbReference>
<protein>
    <recommendedName>
        <fullName evidence="4">Short chain amide porin</fullName>
    </recommendedName>
</protein>
<accession>A0A9X2L139</accession>
<feature type="signal peptide" evidence="1">
    <location>
        <begin position="1"/>
        <end position="24"/>
    </location>
</feature>
<organism evidence="2 3">
    <name type="scientific">Gracilimonas sediminicola</name>
    <dbReference type="NCBI Taxonomy" id="2952158"/>
    <lineage>
        <taxon>Bacteria</taxon>
        <taxon>Pseudomonadati</taxon>
        <taxon>Balneolota</taxon>
        <taxon>Balneolia</taxon>
        <taxon>Balneolales</taxon>
        <taxon>Balneolaceae</taxon>
        <taxon>Gracilimonas</taxon>
    </lineage>
</organism>
<dbReference type="RefSeq" id="WP_255132389.1">
    <property type="nucleotide sequence ID" value="NZ_JANDBC010000001.1"/>
</dbReference>
<comment type="caution">
    <text evidence="2">The sequence shown here is derived from an EMBL/GenBank/DDBJ whole genome shotgun (WGS) entry which is preliminary data.</text>
</comment>
<dbReference type="Gene3D" id="2.40.160.10">
    <property type="entry name" value="Porin"/>
    <property type="match status" value="1"/>
</dbReference>
<evidence type="ECO:0008006" key="4">
    <source>
        <dbReference type="Google" id="ProtNLM"/>
    </source>
</evidence>
<sequence>MNTKTRCAFIIVSVLSFFAVPAVGQVQIGGLADFEIRKGGSDSSPYVNQTPNENWSVYTPYLRLFISGGISEKWFVSAALQADYYEGKQLSSPFFSVMNINYLPISGSDFMVTAGRFVTPYGAYSNRVLSSDNPFVHLPLSHASGLPISKIRGTLYSQVDYGEDITGLTMVYQRMYTQGIMIGNRLGDSGWLKYNLAATLAAASSHFEYGEHASPAFTGRIVLQPVVWGSLGLSLSHGSYMKRDDINVSLTDDELAGYKQTLFGADMELSYHYFTFLASYNWSKWEAPYLDSVGTSVSLVWEDEVQVQHLSSELVMDFPFLPGAYAGIRAERLISGDLKNNQSTYNYEKWTYDRDRIEFTVGMKLERNVILKASYLYSTNGGTELQDNVFAIQLSTGF</sequence>
<name>A0A9X2L139_9BACT</name>
<keyword evidence="1" id="KW-0732">Signal</keyword>
<keyword evidence="3" id="KW-1185">Reference proteome</keyword>
<dbReference type="AlphaFoldDB" id="A0A9X2L139"/>
<feature type="chain" id="PRO_5040958551" description="Short chain amide porin" evidence="1">
    <location>
        <begin position="25"/>
        <end position="398"/>
    </location>
</feature>
<gene>
    <name evidence="2" type="ORF">NM125_02135</name>
</gene>